<evidence type="ECO:0000313" key="7">
    <source>
        <dbReference type="Proteomes" id="UP000325440"/>
    </source>
</evidence>
<dbReference type="Proteomes" id="UP000325440">
    <property type="component" value="Unassembled WGS sequence"/>
</dbReference>
<feature type="signal peptide" evidence="5">
    <location>
        <begin position="1"/>
        <end position="24"/>
    </location>
</feature>
<evidence type="ECO:0000256" key="5">
    <source>
        <dbReference type="SAM" id="SignalP"/>
    </source>
</evidence>
<accession>A0A5E4M2K1</accession>
<dbReference type="GO" id="GO:0007608">
    <property type="term" value="P:sensory perception of smell"/>
    <property type="evidence" value="ECO:0007669"/>
    <property type="project" value="TreeGrafter"/>
</dbReference>
<protein>
    <submittedName>
        <fullName evidence="6">Pheromone/general odorant binding protein</fullName>
    </submittedName>
</protein>
<dbReference type="OrthoDB" id="5978988at2759"/>
<dbReference type="AlphaFoldDB" id="A0A5E4M2K1"/>
<evidence type="ECO:0000256" key="2">
    <source>
        <dbReference type="ARBA" id="ARBA00008098"/>
    </source>
</evidence>
<evidence type="ECO:0000256" key="1">
    <source>
        <dbReference type="ARBA" id="ARBA00004613"/>
    </source>
</evidence>
<organism evidence="6 7">
    <name type="scientific">Cinara cedri</name>
    <dbReference type="NCBI Taxonomy" id="506608"/>
    <lineage>
        <taxon>Eukaryota</taxon>
        <taxon>Metazoa</taxon>
        <taxon>Ecdysozoa</taxon>
        <taxon>Arthropoda</taxon>
        <taxon>Hexapoda</taxon>
        <taxon>Insecta</taxon>
        <taxon>Pterygota</taxon>
        <taxon>Neoptera</taxon>
        <taxon>Paraneoptera</taxon>
        <taxon>Hemiptera</taxon>
        <taxon>Sternorrhyncha</taxon>
        <taxon>Aphidomorpha</taxon>
        <taxon>Aphidoidea</taxon>
        <taxon>Aphididae</taxon>
        <taxon>Lachninae</taxon>
        <taxon>Cinara</taxon>
    </lineage>
</organism>
<reference evidence="6 7" key="1">
    <citation type="submission" date="2019-08" db="EMBL/GenBank/DDBJ databases">
        <authorList>
            <person name="Alioto T."/>
            <person name="Alioto T."/>
            <person name="Gomez Garrido J."/>
        </authorList>
    </citation>
    <scope>NUCLEOTIDE SEQUENCE [LARGE SCALE GENOMIC DNA]</scope>
</reference>
<comment type="similarity">
    <text evidence="2">Belongs to the PBP/GOBP family.</text>
</comment>
<evidence type="ECO:0000256" key="3">
    <source>
        <dbReference type="ARBA" id="ARBA00022525"/>
    </source>
</evidence>
<dbReference type="InterPro" id="IPR006170">
    <property type="entry name" value="PBP/GOBP"/>
</dbReference>
<dbReference type="PANTHER" id="PTHR11857">
    <property type="entry name" value="ODORANT BINDING PROTEIN-RELATED"/>
    <property type="match status" value="1"/>
</dbReference>
<proteinExistence type="inferred from homology"/>
<dbReference type="Pfam" id="PF01395">
    <property type="entry name" value="PBP_GOBP"/>
    <property type="match status" value="1"/>
</dbReference>
<gene>
    <name evidence="6" type="ORF">CINCED_3A003375</name>
</gene>
<dbReference type="GO" id="GO:0005549">
    <property type="term" value="F:odorant binding"/>
    <property type="evidence" value="ECO:0007669"/>
    <property type="project" value="InterPro"/>
</dbReference>
<sequence>MENIRKANTAIAIIILMVLSVGQSYPRSHPGEIEDMKVALYSACSKKFPITEEMKANAKNGIFSEDRGFKCFVMCVFEEVSLIDDEGNIDESSLIAMADGDMKPLIEDAAKTCLPNIAGKPDSCEVAFNFVVCSMNINKKLIELLPV</sequence>
<dbReference type="InterPro" id="IPR036728">
    <property type="entry name" value="PBP_GOBP_sf"/>
</dbReference>
<evidence type="ECO:0000313" key="6">
    <source>
        <dbReference type="EMBL" id="VVC25514.1"/>
    </source>
</evidence>
<dbReference type="SMART" id="SM00708">
    <property type="entry name" value="PhBP"/>
    <property type="match status" value="1"/>
</dbReference>
<keyword evidence="7" id="KW-1185">Reference proteome</keyword>
<feature type="chain" id="PRO_5023049780" evidence="5">
    <location>
        <begin position="25"/>
        <end position="147"/>
    </location>
</feature>
<dbReference type="CDD" id="cd23992">
    <property type="entry name" value="PBP_GOBP"/>
    <property type="match status" value="1"/>
</dbReference>
<name>A0A5E4M2K1_9HEMI</name>
<dbReference type="EMBL" id="CABPRJ010000014">
    <property type="protein sequence ID" value="VVC25514.1"/>
    <property type="molecule type" value="Genomic_DNA"/>
</dbReference>
<keyword evidence="3" id="KW-0964">Secreted</keyword>
<dbReference type="SUPFAM" id="SSF47565">
    <property type="entry name" value="Insect pheromone/odorant-binding proteins"/>
    <property type="match status" value="1"/>
</dbReference>
<keyword evidence="4 5" id="KW-0732">Signal</keyword>
<dbReference type="Gene3D" id="1.10.238.20">
    <property type="entry name" value="Pheromone/general odorant binding protein domain"/>
    <property type="match status" value="1"/>
</dbReference>
<dbReference type="GO" id="GO:0005615">
    <property type="term" value="C:extracellular space"/>
    <property type="evidence" value="ECO:0007669"/>
    <property type="project" value="TreeGrafter"/>
</dbReference>
<evidence type="ECO:0000256" key="4">
    <source>
        <dbReference type="ARBA" id="ARBA00022729"/>
    </source>
</evidence>
<dbReference type="PANTHER" id="PTHR11857:SF43">
    <property type="entry name" value="GEO07291P1-RELATED"/>
    <property type="match status" value="1"/>
</dbReference>
<comment type="subcellular location">
    <subcellularLocation>
        <location evidence="1">Secreted</location>
    </subcellularLocation>
</comment>
<dbReference type="SMR" id="A0A5E4M2K1"/>